<feature type="transmembrane region" description="Helical" evidence="6">
    <location>
        <begin position="86"/>
        <end position="105"/>
    </location>
</feature>
<dbReference type="PANTHER" id="PTHR24060">
    <property type="entry name" value="METABOTROPIC GLUTAMATE RECEPTOR"/>
    <property type="match status" value="1"/>
</dbReference>
<dbReference type="OrthoDB" id="6366218at2759"/>
<feature type="transmembrane region" description="Helical" evidence="6">
    <location>
        <begin position="175"/>
        <end position="196"/>
    </location>
</feature>
<keyword evidence="4 6" id="KW-0472">Membrane</keyword>
<keyword evidence="9" id="KW-1185">Reference proteome</keyword>
<evidence type="ECO:0000256" key="4">
    <source>
        <dbReference type="ARBA" id="ARBA00023136"/>
    </source>
</evidence>
<feature type="transmembrane region" description="Helical" evidence="6">
    <location>
        <begin position="208"/>
        <end position="226"/>
    </location>
</feature>
<feature type="non-terminal residue" evidence="8">
    <location>
        <position position="248"/>
    </location>
</feature>
<sequence length="248" mass="27492">MAAENQYRPPMVVHLRRTWSLLAAVVSALGVVSVLICVIYFLLVFPVAVGTTVLGYQILFGLFMAYTTNFVFLIPVSTSVCALRRLGLSLSYAIIISGLLVKVLNTWRLMVIKNQSQPLRLSSPTALVFISGGLVFLQLILTTIWLFSYAPHPGLYDGLWKCSPNKSFVLWDSEIIVSLLYVIQLLLITLFFAALTFKCYDQNREPRFIMACALCTIAVWVTWLIVESGNADPSLSIVCANSVNASLV</sequence>
<dbReference type="PROSITE" id="PS50259">
    <property type="entry name" value="G_PROTEIN_RECEP_F3_4"/>
    <property type="match status" value="1"/>
</dbReference>
<protein>
    <recommendedName>
        <fullName evidence="7">G-protein coupled receptors family 3 profile domain-containing protein</fullName>
    </recommendedName>
</protein>
<evidence type="ECO:0000259" key="7">
    <source>
        <dbReference type="PROSITE" id="PS50259"/>
    </source>
</evidence>
<evidence type="ECO:0000256" key="1">
    <source>
        <dbReference type="ARBA" id="ARBA00004141"/>
    </source>
</evidence>
<feature type="transmembrane region" description="Helical" evidence="6">
    <location>
        <begin position="126"/>
        <end position="147"/>
    </location>
</feature>
<keyword evidence="3 6" id="KW-1133">Transmembrane helix</keyword>
<evidence type="ECO:0000313" key="9">
    <source>
        <dbReference type="Proteomes" id="UP000728032"/>
    </source>
</evidence>
<dbReference type="InterPro" id="IPR017978">
    <property type="entry name" value="GPCR_3_C"/>
</dbReference>
<comment type="subcellular location">
    <subcellularLocation>
        <location evidence="1">Membrane</location>
        <topology evidence="1">Multi-pass membrane protein</topology>
    </subcellularLocation>
</comment>
<dbReference type="GO" id="GO:0016020">
    <property type="term" value="C:membrane"/>
    <property type="evidence" value="ECO:0007669"/>
    <property type="project" value="UniProtKB-SubCell"/>
</dbReference>
<feature type="transmembrane region" description="Helical" evidence="6">
    <location>
        <begin position="20"/>
        <end position="42"/>
    </location>
</feature>
<evidence type="ECO:0000313" key="8">
    <source>
        <dbReference type="EMBL" id="CAD7663201.1"/>
    </source>
</evidence>
<keyword evidence="2 6" id="KW-0812">Transmembrane</keyword>
<dbReference type="Pfam" id="PF00003">
    <property type="entry name" value="7tm_3"/>
    <property type="match status" value="1"/>
</dbReference>
<accession>A0A7R9QYG4</accession>
<name>A0A7R9QYG4_9ACAR</name>
<evidence type="ECO:0000256" key="5">
    <source>
        <dbReference type="ARBA" id="ARBA00023180"/>
    </source>
</evidence>
<dbReference type="GO" id="GO:0004930">
    <property type="term" value="F:G protein-coupled receptor activity"/>
    <property type="evidence" value="ECO:0007669"/>
    <property type="project" value="InterPro"/>
</dbReference>
<gene>
    <name evidence="8" type="ORF">ONB1V03_LOCUS19761</name>
</gene>
<reference evidence="8" key="1">
    <citation type="submission" date="2020-11" db="EMBL/GenBank/DDBJ databases">
        <authorList>
            <person name="Tran Van P."/>
        </authorList>
    </citation>
    <scope>NUCLEOTIDE SEQUENCE</scope>
</reference>
<dbReference type="AlphaFoldDB" id="A0A7R9QYG4"/>
<evidence type="ECO:0000256" key="3">
    <source>
        <dbReference type="ARBA" id="ARBA00022989"/>
    </source>
</evidence>
<dbReference type="Proteomes" id="UP000728032">
    <property type="component" value="Unassembled WGS sequence"/>
</dbReference>
<dbReference type="InterPro" id="IPR000337">
    <property type="entry name" value="GPCR_3"/>
</dbReference>
<organism evidence="8">
    <name type="scientific">Oppiella nova</name>
    <dbReference type="NCBI Taxonomy" id="334625"/>
    <lineage>
        <taxon>Eukaryota</taxon>
        <taxon>Metazoa</taxon>
        <taxon>Ecdysozoa</taxon>
        <taxon>Arthropoda</taxon>
        <taxon>Chelicerata</taxon>
        <taxon>Arachnida</taxon>
        <taxon>Acari</taxon>
        <taxon>Acariformes</taxon>
        <taxon>Sarcoptiformes</taxon>
        <taxon>Oribatida</taxon>
        <taxon>Brachypylina</taxon>
        <taxon>Oppioidea</taxon>
        <taxon>Oppiidae</taxon>
        <taxon>Oppiella</taxon>
    </lineage>
</organism>
<feature type="domain" description="G-protein coupled receptors family 3 profile" evidence="7">
    <location>
        <begin position="21"/>
        <end position="248"/>
    </location>
</feature>
<evidence type="ECO:0000256" key="6">
    <source>
        <dbReference type="SAM" id="Phobius"/>
    </source>
</evidence>
<dbReference type="InterPro" id="IPR050726">
    <property type="entry name" value="mGluR"/>
</dbReference>
<keyword evidence="5" id="KW-0325">Glycoprotein</keyword>
<dbReference type="PRINTS" id="PR00248">
    <property type="entry name" value="GPCRMGR"/>
</dbReference>
<feature type="transmembrane region" description="Helical" evidence="6">
    <location>
        <begin position="54"/>
        <end position="74"/>
    </location>
</feature>
<proteinExistence type="predicted"/>
<dbReference type="EMBL" id="OC946212">
    <property type="protein sequence ID" value="CAD7663201.1"/>
    <property type="molecule type" value="Genomic_DNA"/>
</dbReference>
<evidence type="ECO:0000256" key="2">
    <source>
        <dbReference type="ARBA" id="ARBA00022692"/>
    </source>
</evidence>
<dbReference type="EMBL" id="CAJPVJ010031387">
    <property type="protein sequence ID" value="CAG2180338.1"/>
    <property type="molecule type" value="Genomic_DNA"/>
</dbReference>